<dbReference type="NCBIfam" id="TIGR03781">
    <property type="entry name" value="Bac_Flav_CT_K"/>
    <property type="match status" value="1"/>
</dbReference>
<reference evidence="2 3" key="1">
    <citation type="submission" date="2016-11" db="EMBL/GenBank/DDBJ databases">
        <authorList>
            <person name="Jaros S."/>
            <person name="Januszkiewicz K."/>
            <person name="Wedrychowicz H."/>
        </authorList>
    </citation>
    <scope>NUCLEOTIDE SEQUENCE [LARGE SCALE GENOMIC DNA]</scope>
    <source>
        <strain evidence="2 3">DSM 26897</strain>
    </source>
</reference>
<proteinExistence type="predicted"/>
<dbReference type="STRING" id="1302690.BUE76_21770"/>
<accession>A0A1M4ZG99</accession>
<dbReference type="InterPro" id="IPR022276">
    <property type="entry name" value="Conjug_transposon_TraK"/>
</dbReference>
<feature type="transmembrane region" description="Helical" evidence="1">
    <location>
        <begin position="15"/>
        <end position="35"/>
    </location>
</feature>
<dbReference type="AlphaFoldDB" id="A0A1M4ZG99"/>
<organism evidence="2 3">
    <name type="scientific">Cnuella takakiae</name>
    <dbReference type="NCBI Taxonomy" id="1302690"/>
    <lineage>
        <taxon>Bacteria</taxon>
        <taxon>Pseudomonadati</taxon>
        <taxon>Bacteroidota</taxon>
        <taxon>Chitinophagia</taxon>
        <taxon>Chitinophagales</taxon>
        <taxon>Chitinophagaceae</taxon>
        <taxon>Cnuella</taxon>
    </lineage>
</organism>
<gene>
    <name evidence="2" type="ORF">SAMN05444008_105213</name>
</gene>
<dbReference type="Proteomes" id="UP000184368">
    <property type="component" value="Unassembled WGS sequence"/>
</dbReference>
<evidence type="ECO:0000313" key="3">
    <source>
        <dbReference type="Proteomes" id="UP000184368"/>
    </source>
</evidence>
<keyword evidence="1" id="KW-0812">Transmembrane</keyword>
<dbReference type="EMBL" id="FQUO01000005">
    <property type="protein sequence ID" value="SHF17060.1"/>
    <property type="molecule type" value="Genomic_DNA"/>
</dbReference>
<protein>
    <submittedName>
        <fullName evidence="2">Bacteroides conjugative transposon TraK protein</fullName>
    </submittedName>
</protein>
<evidence type="ECO:0000313" key="2">
    <source>
        <dbReference type="EMBL" id="SHF17060.1"/>
    </source>
</evidence>
<evidence type="ECO:0000256" key="1">
    <source>
        <dbReference type="SAM" id="Phobius"/>
    </source>
</evidence>
<dbReference type="RefSeq" id="WP_073041988.1">
    <property type="nucleotide sequence ID" value="NZ_FQUO01000005.1"/>
</dbReference>
<keyword evidence="1" id="KW-1133">Transmembrane helix</keyword>
<sequence length="205" mass="23552">MFRKSRNLETAFQQVRLFALVSVIGCLMFAAFVTYRSYQLAAQTESKVYILAAGKAMEAFASNKRDNLLVEAKDHIRTFHEYFFTLDPDDEAIKATITKALYLADGSAKSLYESLKENNYYTGIISGNVSQKVRIDSVWVNLEEQPFQFRCWGVQEIIRPTAIITRSLVTEGALRLVARSDHNPHGFLIERWRTLENKDLKTENR</sequence>
<keyword evidence="3" id="KW-1185">Reference proteome</keyword>
<keyword evidence="1" id="KW-0472">Membrane</keyword>
<name>A0A1M4ZG99_9BACT</name>
<dbReference type="OrthoDB" id="1039148at2"/>